<evidence type="ECO:0000256" key="1">
    <source>
        <dbReference type="SAM" id="MobiDB-lite"/>
    </source>
</evidence>
<protein>
    <submittedName>
        <fullName evidence="2">Uncharacterized protein</fullName>
    </submittedName>
</protein>
<proteinExistence type="predicted"/>
<sequence length="277" mass="30239">MCILCDANNSVICGHQTAYLGGAPLYQKEPGKSQVLEKVCCCCCIPLPQTWATGLPTDAQPLTPNETQELLTFLSGSWKLQYILLGHMGSPSMNRMQVLMTYENVIVVGQQYTISGGMHLGTRKHGDDTVTIPVPNRPLPHNIIPYRSQKTGHIFLDNVGTQIKDIDAGQITFDFYMPDVQIVWQREWRRGGFDRPANAPEPPYSIFGHIAPKQQTMPAPTAQQNITINVVGEGADGGTPQTEPSPPNYVDTQDQAPPNYAENPAPPPAYGTGAEPA</sequence>
<dbReference type="PhylomeDB" id="A0A0G4HIY4"/>
<name>A0A0G4HIY4_9ALVE</name>
<gene>
    <name evidence="2" type="ORF">Cvel_28079</name>
</gene>
<evidence type="ECO:0000313" key="2">
    <source>
        <dbReference type="EMBL" id="CEM44139.1"/>
    </source>
</evidence>
<dbReference type="AlphaFoldDB" id="A0A0G4HIY4"/>
<accession>A0A0G4HIY4</accession>
<feature type="region of interest" description="Disordered" evidence="1">
    <location>
        <begin position="231"/>
        <end position="277"/>
    </location>
</feature>
<dbReference type="VEuPathDB" id="CryptoDB:Cvel_28079"/>
<reference evidence="2" key="1">
    <citation type="submission" date="2014-11" db="EMBL/GenBank/DDBJ databases">
        <authorList>
            <person name="Otto D Thomas"/>
            <person name="Naeem Raeece"/>
        </authorList>
    </citation>
    <scope>NUCLEOTIDE SEQUENCE</scope>
</reference>
<organism evidence="2">
    <name type="scientific">Chromera velia CCMP2878</name>
    <dbReference type="NCBI Taxonomy" id="1169474"/>
    <lineage>
        <taxon>Eukaryota</taxon>
        <taxon>Sar</taxon>
        <taxon>Alveolata</taxon>
        <taxon>Colpodellida</taxon>
        <taxon>Chromeraceae</taxon>
        <taxon>Chromera</taxon>
    </lineage>
</organism>
<dbReference type="EMBL" id="CDMZ01002848">
    <property type="protein sequence ID" value="CEM44139.1"/>
    <property type="molecule type" value="Genomic_DNA"/>
</dbReference>